<dbReference type="AlphaFoldDB" id="A0A448WZP3"/>
<evidence type="ECO:0000313" key="2">
    <source>
        <dbReference type="Proteomes" id="UP000784294"/>
    </source>
</evidence>
<organism evidence="1 2">
    <name type="scientific">Protopolystoma xenopodis</name>
    <dbReference type="NCBI Taxonomy" id="117903"/>
    <lineage>
        <taxon>Eukaryota</taxon>
        <taxon>Metazoa</taxon>
        <taxon>Spiralia</taxon>
        <taxon>Lophotrochozoa</taxon>
        <taxon>Platyhelminthes</taxon>
        <taxon>Monogenea</taxon>
        <taxon>Polyopisthocotylea</taxon>
        <taxon>Polystomatidea</taxon>
        <taxon>Polystomatidae</taxon>
        <taxon>Protopolystoma</taxon>
    </lineage>
</organism>
<sequence length="53" mass="5984">MEQRVLRPDWAVTSLTAEQRRALGVVLDGMMDSYAALHDSDGKCYSSRFSSFK</sequence>
<dbReference type="Proteomes" id="UP000784294">
    <property type="component" value="Unassembled WGS sequence"/>
</dbReference>
<evidence type="ECO:0000313" key="1">
    <source>
        <dbReference type="EMBL" id="VEL24269.1"/>
    </source>
</evidence>
<keyword evidence="2" id="KW-1185">Reference proteome</keyword>
<protein>
    <submittedName>
        <fullName evidence="1">Uncharacterized protein</fullName>
    </submittedName>
</protein>
<name>A0A448WZP3_9PLAT</name>
<accession>A0A448WZP3</accession>
<proteinExistence type="predicted"/>
<comment type="caution">
    <text evidence="1">The sequence shown here is derived from an EMBL/GenBank/DDBJ whole genome shotgun (WGS) entry which is preliminary data.</text>
</comment>
<reference evidence="1" key="1">
    <citation type="submission" date="2018-11" db="EMBL/GenBank/DDBJ databases">
        <authorList>
            <consortium name="Pathogen Informatics"/>
        </authorList>
    </citation>
    <scope>NUCLEOTIDE SEQUENCE</scope>
</reference>
<gene>
    <name evidence="1" type="ORF">PXEA_LOCUS17709</name>
</gene>
<dbReference type="EMBL" id="CAAALY010066804">
    <property type="protein sequence ID" value="VEL24269.1"/>
    <property type="molecule type" value="Genomic_DNA"/>
</dbReference>